<keyword evidence="12" id="KW-1185">Reference proteome</keyword>
<comment type="subcellular location">
    <subcellularLocation>
        <location evidence="1 10">Cell membrane</location>
        <topology evidence="1 10">Multi-pass membrane protein</topology>
    </subcellularLocation>
</comment>
<name>A0ABN7AXI2_9HEMI</name>
<keyword evidence="5 10" id="KW-0552">Olfaction</keyword>
<evidence type="ECO:0000256" key="1">
    <source>
        <dbReference type="ARBA" id="ARBA00004651"/>
    </source>
</evidence>
<keyword evidence="4 10" id="KW-0812">Transmembrane</keyword>
<keyword evidence="8 10" id="KW-0675">Receptor</keyword>
<evidence type="ECO:0000256" key="6">
    <source>
        <dbReference type="ARBA" id="ARBA00022989"/>
    </source>
</evidence>
<dbReference type="InterPro" id="IPR004117">
    <property type="entry name" value="7tm6_olfct_rcpt"/>
</dbReference>
<evidence type="ECO:0000256" key="2">
    <source>
        <dbReference type="ARBA" id="ARBA00022475"/>
    </source>
</evidence>
<dbReference type="Pfam" id="PF02949">
    <property type="entry name" value="7tm_6"/>
    <property type="match status" value="1"/>
</dbReference>
<protein>
    <recommendedName>
        <fullName evidence="10">Odorant receptor</fullName>
    </recommendedName>
</protein>
<dbReference type="Proteomes" id="UP001307889">
    <property type="component" value="Chromosome 6"/>
</dbReference>
<accession>A0ABN7AXI2</accession>
<sequence>MSNALGQNLAPENGPLPAEDPRVHDFRSDLGVRLTGAFLPSRFRFYVYFVYIFISLQVASGVAALFGAIDITFRERLVMVGMMFLTVTQIGLLITDRMFYRKLDLTMDFFYRCCAKKRYDIGTEFSIMEGRVSKIKNMLNILTRLLEGVFFMFLSYEQISAAISGRDWIRLPAAFYVPGYKLSLFHYGGAMLFFAIYALVQISHFYSVPCIFVSVVSQILVQYDILLESISLLDERARAKMEILGCADFNESRKICFNESMLHYREIIGCTEIIKPYLNSLFSLLTILCSMTIATTGFVAYDAFNDGSYLEVLLQTSRVVAISLLAFNCCSYGQQLITKIDELSFALYDNEWYNMPIALRRDLRFAQLSTAKPLVIKSLLNVPASMKTYYEFFSTALNVMMIFVNIKGKYRNH</sequence>
<feature type="transmembrane region" description="Helical" evidence="10">
    <location>
        <begin position="184"/>
        <end position="200"/>
    </location>
</feature>
<evidence type="ECO:0000256" key="8">
    <source>
        <dbReference type="ARBA" id="ARBA00023170"/>
    </source>
</evidence>
<evidence type="ECO:0000256" key="7">
    <source>
        <dbReference type="ARBA" id="ARBA00023136"/>
    </source>
</evidence>
<comment type="similarity">
    <text evidence="10">Belongs to the insect chemoreceptor superfamily. Heteromeric odorant receptor channel (TC 1.A.69) family.</text>
</comment>
<keyword evidence="7 10" id="KW-0472">Membrane</keyword>
<gene>
    <name evidence="11" type="ORF">NTJ_08464</name>
</gene>
<evidence type="ECO:0000256" key="9">
    <source>
        <dbReference type="ARBA" id="ARBA00023224"/>
    </source>
</evidence>
<keyword evidence="2" id="KW-1003">Cell membrane</keyword>
<keyword evidence="6 10" id="KW-1133">Transmembrane helix</keyword>
<evidence type="ECO:0000313" key="11">
    <source>
        <dbReference type="EMBL" id="BES95655.1"/>
    </source>
</evidence>
<evidence type="ECO:0000256" key="10">
    <source>
        <dbReference type="RuleBase" id="RU351113"/>
    </source>
</evidence>
<proteinExistence type="inferred from homology"/>
<dbReference type="PANTHER" id="PTHR21137">
    <property type="entry name" value="ODORANT RECEPTOR"/>
    <property type="match status" value="1"/>
</dbReference>
<feature type="transmembrane region" description="Helical" evidence="10">
    <location>
        <begin position="281"/>
        <end position="301"/>
    </location>
</feature>
<keyword evidence="9 10" id="KW-0807">Transducer</keyword>
<keyword evidence="3 10" id="KW-0716">Sensory transduction</keyword>
<evidence type="ECO:0000256" key="5">
    <source>
        <dbReference type="ARBA" id="ARBA00022725"/>
    </source>
</evidence>
<evidence type="ECO:0000256" key="3">
    <source>
        <dbReference type="ARBA" id="ARBA00022606"/>
    </source>
</evidence>
<evidence type="ECO:0000313" key="12">
    <source>
        <dbReference type="Proteomes" id="UP001307889"/>
    </source>
</evidence>
<organism evidence="11 12">
    <name type="scientific">Nesidiocoris tenuis</name>
    <dbReference type="NCBI Taxonomy" id="355587"/>
    <lineage>
        <taxon>Eukaryota</taxon>
        <taxon>Metazoa</taxon>
        <taxon>Ecdysozoa</taxon>
        <taxon>Arthropoda</taxon>
        <taxon>Hexapoda</taxon>
        <taxon>Insecta</taxon>
        <taxon>Pterygota</taxon>
        <taxon>Neoptera</taxon>
        <taxon>Paraneoptera</taxon>
        <taxon>Hemiptera</taxon>
        <taxon>Heteroptera</taxon>
        <taxon>Panheteroptera</taxon>
        <taxon>Cimicomorpha</taxon>
        <taxon>Miridae</taxon>
        <taxon>Dicyphina</taxon>
        <taxon>Nesidiocoris</taxon>
    </lineage>
</organism>
<reference evidence="11 12" key="1">
    <citation type="submission" date="2023-09" db="EMBL/GenBank/DDBJ databases">
        <title>Nesidiocoris tenuis whole genome shotgun sequence.</title>
        <authorList>
            <person name="Shibata T."/>
            <person name="Shimoda M."/>
            <person name="Kobayashi T."/>
            <person name="Uehara T."/>
        </authorList>
    </citation>
    <scope>NUCLEOTIDE SEQUENCE [LARGE SCALE GENOMIC DNA]</scope>
    <source>
        <strain evidence="11 12">Japan</strain>
    </source>
</reference>
<feature type="transmembrane region" description="Helical" evidence="10">
    <location>
        <begin position="388"/>
        <end position="406"/>
    </location>
</feature>
<dbReference type="PANTHER" id="PTHR21137:SF35">
    <property type="entry name" value="ODORANT RECEPTOR 19A-RELATED"/>
    <property type="match status" value="1"/>
</dbReference>
<comment type="caution">
    <text evidence="10">Lacks conserved residue(s) required for the propagation of feature annotation.</text>
</comment>
<feature type="transmembrane region" description="Helical" evidence="10">
    <location>
        <begin position="45"/>
        <end position="66"/>
    </location>
</feature>
<feature type="transmembrane region" description="Helical" evidence="10">
    <location>
        <begin position="141"/>
        <end position="163"/>
    </location>
</feature>
<evidence type="ECO:0000256" key="4">
    <source>
        <dbReference type="ARBA" id="ARBA00022692"/>
    </source>
</evidence>
<feature type="transmembrane region" description="Helical" evidence="10">
    <location>
        <begin position="78"/>
        <end position="100"/>
    </location>
</feature>
<dbReference type="EMBL" id="AP028914">
    <property type="protein sequence ID" value="BES95655.1"/>
    <property type="molecule type" value="Genomic_DNA"/>
</dbReference>